<proteinExistence type="predicted"/>
<dbReference type="InterPro" id="IPR036291">
    <property type="entry name" value="NAD(P)-bd_dom_sf"/>
</dbReference>
<comment type="caution">
    <text evidence="2">The sequence shown here is derived from an EMBL/GenBank/DDBJ whole genome shotgun (WGS) entry which is preliminary data.</text>
</comment>
<gene>
    <name evidence="2" type="ORF">ACFP1H_00600</name>
</gene>
<name>A0ABW1T6H9_9LACO</name>
<dbReference type="EMBL" id="JBHSSA010000008">
    <property type="protein sequence ID" value="MFC6253112.1"/>
    <property type="molecule type" value="Genomic_DNA"/>
</dbReference>
<dbReference type="PANTHER" id="PTHR43355:SF2">
    <property type="entry name" value="FLAVIN REDUCTASE (NADPH)"/>
    <property type="match status" value="1"/>
</dbReference>
<accession>A0ABW1T6H9</accession>
<protein>
    <submittedName>
        <fullName evidence="2">NAD(P)H-binding protein</fullName>
    </submittedName>
</protein>
<evidence type="ECO:0000313" key="3">
    <source>
        <dbReference type="Proteomes" id="UP001596190"/>
    </source>
</evidence>
<evidence type="ECO:0000259" key="1">
    <source>
        <dbReference type="Pfam" id="PF13460"/>
    </source>
</evidence>
<dbReference type="Gene3D" id="3.40.50.720">
    <property type="entry name" value="NAD(P)-binding Rossmann-like Domain"/>
    <property type="match status" value="1"/>
</dbReference>
<dbReference type="PANTHER" id="PTHR43355">
    <property type="entry name" value="FLAVIN REDUCTASE (NADPH)"/>
    <property type="match status" value="1"/>
</dbReference>
<organism evidence="2 3">
    <name type="scientific">Secundilactobacillus hailunensis</name>
    <dbReference type="NCBI Taxonomy" id="2559923"/>
    <lineage>
        <taxon>Bacteria</taxon>
        <taxon>Bacillati</taxon>
        <taxon>Bacillota</taxon>
        <taxon>Bacilli</taxon>
        <taxon>Lactobacillales</taxon>
        <taxon>Lactobacillaceae</taxon>
        <taxon>Secundilactobacillus</taxon>
    </lineage>
</organism>
<reference evidence="3" key="1">
    <citation type="journal article" date="2019" name="Int. J. Syst. Evol. Microbiol.">
        <title>The Global Catalogue of Microorganisms (GCM) 10K type strain sequencing project: providing services to taxonomists for standard genome sequencing and annotation.</title>
        <authorList>
            <consortium name="The Broad Institute Genomics Platform"/>
            <consortium name="The Broad Institute Genome Sequencing Center for Infectious Disease"/>
            <person name="Wu L."/>
            <person name="Ma J."/>
        </authorList>
    </citation>
    <scope>NUCLEOTIDE SEQUENCE [LARGE SCALE GENOMIC DNA]</scope>
    <source>
        <strain evidence="3">CCM 8950</strain>
    </source>
</reference>
<evidence type="ECO:0000313" key="2">
    <source>
        <dbReference type="EMBL" id="MFC6253112.1"/>
    </source>
</evidence>
<sequence length="218" mass="24004">MKIGIIGGNGKTGSAIYAEAKKRDHEPTAIVRNEERARAVLGDDANLLVKDALDLTKADLTAFDVVVDAFAVPMGSAQSYLHLDLLTKLVRELRETKTRLFVIIGAASLKLPDGHRLLDQLQATPNNEQWIGVPLNQTYEYEFLQMIDNVDWVAISPQSNFGPGPTNGYVMGKDELMKDANGKSELSNGNMALAILDEIDSPAHKQQRFTVRNQEADQ</sequence>
<feature type="domain" description="NAD(P)-binding" evidence="1">
    <location>
        <begin position="7"/>
        <end position="202"/>
    </location>
</feature>
<dbReference type="RefSeq" id="WP_137631120.1">
    <property type="nucleotide sequence ID" value="NZ_BJDO01000023.1"/>
</dbReference>
<dbReference type="InterPro" id="IPR051606">
    <property type="entry name" value="Polyketide_Oxido-like"/>
</dbReference>
<dbReference type="Proteomes" id="UP001596190">
    <property type="component" value="Unassembled WGS sequence"/>
</dbReference>
<dbReference type="SUPFAM" id="SSF51735">
    <property type="entry name" value="NAD(P)-binding Rossmann-fold domains"/>
    <property type="match status" value="1"/>
</dbReference>
<dbReference type="InterPro" id="IPR016040">
    <property type="entry name" value="NAD(P)-bd_dom"/>
</dbReference>
<keyword evidence="3" id="KW-1185">Reference proteome</keyword>
<dbReference type="Pfam" id="PF13460">
    <property type="entry name" value="NAD_binding_10"/>
    <property type="match status" value="1"/>
</dbReference>